<dbReference type="InterPro" id="IPR008979">
    <property type="entry name" value="Galactose-bd-like_sf"/>
</dbReference>
<dbReference type="InterPro" id="IPR036156">
    <property type="entry name" value="Beta-gal/glucu_dom_sf"/>
</dbReference>
<dbReference type="InterPro" id="IPR006101">
    <property type="entry name" value="Glyco_hydro_2"/>
</dbReference>
<dbReference type="Pfam" id="PF00703">
    <property type="entry name" value="Glyco_hydro_2"/>
    <property type="match status" value="1"/>
</dbReference>
<evidence type="ECO:0000256" key="1">
    <source>
        <dbReference type="ARBA" id="ARBA00001412"/>
    </source>
</evidence>
<protein>
    <recommendedName>
        <fullName evidence="5 10">Beta-galactosidase</fullName>
        <ecNumber evidence="5 10">3.2.1.23</ecNumber>
    </recommendedName>
    <alternativeName>
        <fullName evidence="9 10">Lactase</fullName>
    </alternativeName>
</protein>
<evidence type="ECO:0000256" key="9">
    <source>
        <dbReference type="ARBA" id="ARBA00032230"/>
    </source>
</evidence>
<comment type="cofactor">
    <cofactor evidence="2">
        <name>Ca(2+)</name>
        <dbReference type="ChEBI" id="CHEBI:29108"/>
    </cofactor>
</comment>
<comment type="similarity">
    <text evidence="3 10">Belongs to the glycosyl hydrolase 2 family.</text>
</comment>
<dbReference type="InterPro" id="IPR013783">
    <property type="entry name" value="Ig-like_fold"/>
</dbReference>
<organism evidence="13">
    <name type="scientific">Bacteroides intestinalis</name>
    <dbReference type="NCBI Taxonomy" id="329854"/>
    <lineage>
        <taxon>Bacteria</taxon>
        <taxon>Pseudomonadati</taxon>
        <taxon>Bacteroidota</taxon>
        <taxon>Bacteroidia</taxon>
        <taxon>Bacteroidales</taxon>
        <taxon>Bacteroidaceae</taxon>
        <taxon>Bacteroides</taxon>
    </lineage>
</organism>
<evidence type="ECO:0000256" key="8">
    <source>
        <dbReference type="ARBA" id="ARBA00023295"/>
    </source>
</evidence>
<dbReference type="Pfam" id="PF02929">
    <property type="entry name" value="Bgal_small_N"/>
    <property type="match status" value="1"/>
</dbReference>
<dbReference type="Gene3D" id="2.60.40.10">
    <property type="entry name" value="Immunoglobulins"/>
    <property type="match status" value="2"/>
</dbReference>
<dbReference type="PROSITE" id="PS00608">
    <property type="entry name" value="GLYCOSYL_HYDROL_F2_2"/>
    <property type="match status" value="1"/>
</dbReference>
<dbReference type="GO" id="GO:0005990">
    <property type="term" value="P:lactose catabolic process"/>
    <property type="evidence" value="ECO:0007669"/>
    <property type="project" value="TreeGrafter"/>
</dbReference>
<dbReference type="SUPFAM" id="SSF49303">
    <property type="entry name" value="beta-Galactosidase/glucuronidase domain"/>
    <property type="match status" value="2"/>
</dbReference>
<dbReference type="GO" id="GO:0030246">
    <property type="term" value="F:carbohydrate binding"/>
    <property type="evidence" value="ECO:0007669"/>
    <property type="project" value="InterPro"/>
</dbReference>
<dbReference type="PRINTS" id="PR00132">
    <property type="entry name" value="GLHYDRLASE2"/>
</dbReference>
<dbReference type="Gene3D" id="2.60.120.260">
    <property type="entry name" value="Galactose-binding domain-like"/>
    <property type="match status" value="1"/>
</dbReference>
<dbReference type="InterPro" id="IPR050347">
    <property type="entry name" value="Bact_Beta-galactosidase"/>
</dbReference>
<feature type="domain" description="Beta galactosidase small chain/" evidence="12">
    <location>
        <begin position="761"/>
        <end position="1031"/>
    </location>
</feature>
<accession>A0A139LIP4</accession>
<dbReference type="EMBL" id="LTDF01000075">
    <property type="protein sequence ID" value="KXT51284.1"/>
    <property type="molecule type" value="Genomic_DNA"/>
</dbReference>
<comment type="catalytic activity">
    <reaction evidence="1 10">
        <text>Hydrolysis of terminal non-reducing beta-D-galactose residues in beta-D-galactosides.</text>
        <dbReference type="EC" id="3.2.1.23"/>
    </reaction>
</comment>
<dbReference type="Proteomes" id="UP000070319">
    <property type="component" value="Unassembled WGS sequence"/>
</dbReference>
<evidence type="ECO:0000259" key="12">
    <source>
        <dbReference type="SMART" id="SM01038"/>
    </source>
</evidence>
<evidence type="ECO:0000313" key="13">
    <source>
        <dbReference type="EMBL" id="KXT51284.1"/>
    </source>
</evidence>
<dbReference type="SUPFAM" id="SSF49785">
    <property type="entry name" value="Galactose-binding domain-like"/>
    <property type="match status" value="1"/>
</dbReference>
<dbReference type="InterPro" id="IPR014718">
    <property type="entry name" value="GH-type_carb-bd"/>
</dbReference>
<proteinExistence type="inferred from homology"/>
<evidence type="ECO:0000256" key="5">
    <source>
        <dbReference type="ARBA" id="ARBA00012756"/>
    </source>
</evidence>
<comment type="caution">
    <text evidence="13">The sequence shown here is derived from an EMBL/GenBank/DDBJ whole genome shotgun (WGS) entry which is preliminary data.</text>
</comment>
<dbReference type="InterPro" id="IPR011013">
    <property type="entry name" value="Gal_mutarotase_sf_dom"/>
</dbReference>
<name>A0A139LIP4_9BACE</name>
<evidence type="ECO:0000256" key="3">
    <source>
        <dbReference type="ARBA" id="ARBA00007401"/>
    </source>
</evidence>
<keyword evidence="11" id="KW-0732">Signal</keyword>
<reference evidence="13 14" key="1">
    <citation type="submission" date="2016-02" db="EMBL/GenBank/DDBJ databases">
        <authorList>
            <person name="Wen L."/>
            <person name="He K."/>
            <person name="Yang H."/>
        </authorList>
    </citation>
    <scope>NUCLEOTIDE SEQUENCE [LARGE SCALE GENOMIC DNA]</scope>
    <source>
        <strain evidence="13 14">KLE1704</strain>
    </source>
</reference>
<sequence>MMSMRIYIFLLTVCFTFQMRAQQVPDWENPRVVGINKEEYHSTLTLPSGKSSCEEIVSLNGRWKFYWSPDPQSRPSDFYKNNFDVSGWDNISVPGTWQLQGYGKPIYTNWTYPFKKDQPKVTGEPPKHFFSYENRNPVGSYVTTFDVSEDMKDKQLYLHFEGVKSAMYVWINGKKVGYSQNSMAPAEFDITGYVNEGQNRLAVEVYRWSDGSYLEDQDMWRFSGIYRPVELWVRPKIHIKDYSLTTDLADDFSSAGFKAKVWLRNLSDSKSGKLSLEVLLKGKNRNEERFVKRLITPVKNLPATSAGCYTLSSVVENPKLWSAEKPNLYDVEIRLYDGKKVVEEFQSHIGIWKCEIDGNVFKFNGQPVKLKGVNRHEHHPRTGRLVDRETMEKDLRLMKQANINMIRTAHYPNSPLFYELCDRYGFYVMDEANQESHDYGLGNKILGDNPEWTLAHVDRALALVQRDKNHPCVVFWSLGNEGGAGRNMQAMADTIQAIDASRIIFSDTDLSVSAFNDPSYYTPGKFKEYAREKRDKPIFMREYAHAMGNSVGNLQEYWDVIEANDHVSGAAIWDWVDQGIAKKINPGYKKGVENSGSLLLKEGEFWAYGGDFGDFPNNGDFCFNGLIGADRVPHPHYYQVQKVYQNIGFSLEGPNKVRLTNKYEFTALDEFDYGYEWLQNGELVKSGEVPLVAGDHLDIPAFTGSGELFLNVFAKLKQSTCWAEKGFVISKEQFLVNMPKPESIASEGGSVEVNASQATIEIMGGLNCFIVDVKSGALTSWKNDGTEILYAPLEPYFWKPANSNQMNNGYNNRLGIWKNAAGERVVEGVDYSVKNGLAVVEVSMSLPVVGAAYRLRYTVNGSGKIQVEAFYKPEKEKIPLMPKFGMRMRLPSFMDYVKWYGRGEFENYPDRKTAALVGCYATDLNSFVTDYAFPQDNANRCDVRWFSLNDKEGRTIKVTGLQPLCFRVWPYGEEDLEKNRHAYELPVRDYVNVNIDLNIHGVGGADSWGARTLDEYTIDGNQAYYYGYLMEYSD</sequence>
<evidence type="ECO:0000256" key="6">
    <source>
        <dbReference type="ARBA" id="ARBA00022801"/>
    </source>
</evidence>
<dbReference type="InterPro" id="IPR017853">
    <property type="entry name" value="GH"/>
</dbReference>
<dbReference type="Pfam" id="PF16353">
    <property type="entry name" value="LacZ_4"/>
    <property type="match status" value="1"/>
</dbReference>
<dbReference type="SUPFAM" id="SSF74650">
    <property type="entry name" value="Galactose mutarotase-like"/>
    <property type="match status" value="1"/>
</dbReference>
<keyword evidence="7" id="KW-0106">Calcium</keyword>
<dbReference type="Gene3D" id="2.70.98.10">
    <property type="match status" value="1"/>
</dbReference>
<dbReference type="PATRIC" id="fig|329854.7.peg.2110"/>
<dbReference type="Pfam" id="PF02836">
    <property type="entry name" value="Glyco_hydro_2_C"/>
    <property type="match status" value="1"/>
</dbReference>
<dbReference type="SUPFAM" id="SSF51445">
    <property type="entry name" value="(Trans)glycosidases"/>
    <property type="match status" value="1"/>
</dbReference>
<dbReference type="InterPro" id="IPR006102">
    <property type="entry name" value="Ig-like_GH2"/>
</dbReference>
<dbReference type="InterPro" id="IPR006104">
    <property type="entry name" value="Glyco_hydro_2_N"/>
</dbReference>
<gene>
    <name evidence="13" type="ORF">HMPREF2531_02072</name>
</gene>
<dbReference type="GO" id="GO:0009341">
    <property type="term" value="C:beta-galactosidase complex"/>
    <property type="evidence" value="ECO:0007669"/>
    <property type="project" value="InterPro"/>
</dbReference>
<dbReference type="GO" id="GO:0004565">
    <property type="term" value="F:beta-galactosidase activity"/>
    <property type="evidence" value="ECO:0007669"/>
    <property type="project" value="UniProtKB-EC"/>
</dbReference>
<comment type="subunit">
    <text evidence="4">Monomer.</text>
</comment>
<keyword evidence="8 10" id="KW-0326">Glycosidase</keyword>
<dbReference type="EC" id="3.2.1.23" evidence="5 10"/>
<evidence type="ECO:0000256" key="11">
    <source>
        <dbReference type="SAM" id="SignalP"/>
    </source>
</evidence>
<evidence type="ECO:0000313" key="14">
    <source>
        <dbReference type="Proteomes" id="UP000070319"/>
    </source>
</evidence>
<evidence type="ECO:0000256" key="7">
    <source>
        <dbReference type="ARBA" id="ARBA00022837"/>
    </source>
</evidence>
<dbReference type="PANTHER" id="PTHR46323">
    <property type="entry name" value="BETA-GALACTOSIDASE"/>
    <property type="match status" value="1"/>
</dbReference>
<dbReference type="Gene3D" id="3.20.20.80">
    <property type="entry name" value="Glycosidases"/>
    <property type="match status" value="1"/>
</dbReference>
<dbReference type="PROSITE" id="PS00719">
    <property type="entry name" value="GLYCOSYL_HYDROL_F2_1"/>
    <property type="match status" value="1"/>
</dbReference>
<dbReference type="PANTHER" id="PTHR46323:SF2">
    <property type="entry name" value="BETA-GALACTOSIDASE"/>
    <property type="match status" value="1"/>
</dbReference>
<evidence type="ECO:0000256" key="2">
    <source>
        <dbReference type="ARBA" id="ARBA00001913"/>
    </source>
</evidence>
<dbReference type="InterPro" id="IPR023230">
    <property type="entry name" value="Glyco_hydro_2_CS"/>
</dbReference>
<keyword evidence="6 10" id="KW-0378">Hydrolase</keyword>
<feature type="signal peptide" evidence="11">
    <location>
        <begin position="1"/>
        <end position="21"/>
    </location>
</feature>
<dbReference type="InterPro" id="IPR006103">
    <property type="entry name" value="Glyco_hydro_2_cat"/>
</dbReference>
<feature type="chain" id="PRO_5007487318" description="Beta-galactosidase" evidence="11">
    <location>
        <begin position="22"/>
        <end position="1034"/>
    </location>
</feature>
<dbReference type="InterPro" id="IPR023232">
    <property type="entry name" value="Glyco_hydro_2_AS"/>
</dbReference>
<dbReference type="InterPro" id="IPR004199">
    <property type="entry name" value="B-gal_small/dom_5"/>
</dbReference>
<dbReference type="SMART" id="SM01038">
    <property type="entry name" value="Bgal_small_N"/>
    <property type="match status" value="1"/>
</dbReference>
<dbReference type="InterPro" id="IPR032312">
    <property type="entry name" value="LacZ_4"/>
</dbReference>
<evidence type="ECO:0000256" key="4">
    <source>
        <dbReference type="ARBA" id="ARBA00011245"/>
    </source>
</evidence>
<dbReference type="Pfam" id="PF02837">
    <property type="entry name" value="Glyco_hydro_2_N"/>
    <property type="match status" value="1"/>
</dbReference>
<evidence type="ECO:0000256" key="10">
    <source>
        <dbReference type="RuleBase" id="RU361154"/>
    </source>
</evidence>
<dbReference type="AlphaFoldDB" id="A0A139LIP4"/>